<dbReference type="GO" id="GO:0016491">
    <property type="term" value="F:oxidoreductase activity"/>
    <property type="evidence" value="ECO:0007669"/>
    <property type="project" value="UniProtKB-KW"/>
</dbReference>
<dbReference type="AlphaFoldDB" id="A0A096BQY3"/>
<evidence type="ECO:0000313" key="3">
    <source>
        <dbReference type="EMBL" id="KGF45092.1"/>
    </source>
</evidence>
<dbReference type="Pfam" id="PF00106">
    <property type="entry name" value="adh_short"/>
    <property type="match status" value="1"/>
</dbReference>
<dbReference type="EMBL" id="JRNQ01000019">
    <property type="protein sequence ID" value="KGF45092.1"/>
    <property type="molecule type" value="Genomic_DNA"/>
</dbReference>
<dbReference type="OrthoDB" id="822355at2"/>
<dbReference type="GO" id="GO:0016020">
    <property type="term" value="C:membrane"/>
    <property type="evidence" value="ECO:0007669"/>
    <property type="project" value="TreeGrafter"/>
</dbReference>
<evidence type="ECO:0000256" key="1">
    <source>
        <dbReference type="ARBA" id="ARBA00006484"/>
    </source>
</evidence>
<dbReference type="SUPFAM" id="SSF51735">
    <property type="entry name" value="NAD(P)-binding Rossmann-fold domains"/>
    <property type="match status" value="1"/>
</dbReference>
<proteinExistence type="inferred from homology"/>
<dbReference type="InterPro" id="IPR002347">
    <property type="entry name" value="SDR_fam"/>
</dbReference>
<dbReference type="PANTHER" id="PTHR44196:SF3">
    <property type="entry name" value="SHORT CHAIN DEHYDROGENASE FAMILY PROTEIN"/>
    <property type="match status" value="1"/>
</dbReference>
<dbReference type="Gene3D" id="3.40.50.720">
    <property type="entry name" value="NAD(P)-binding Rossmann-like Domain"/>
    <property type="match status" value="1"/>
</dbReference>
<sequence>MKRKAIIMGATSGIGREVAKLLLNKGWEIGITGRRKEELIKFQQKAPDLIHFKAIDVCKDDAPILLLELIDEMGGIDLYVHSSGYGKQNINLDTAIEKQTLLTNGVGFTTMIDTVYNYFANTGEEGHITAITSIAGTKGLGAAPAYSATKRLQWTYLEALAQQARMRKLAITFTDFRLGFVATDFLGNDHYPMLMQKKYVAKKIVQGIFQHRRRVTIDWRYRLLCFFWKLTPSFIWERMKIRT</sequence>
<protein>
    <submittedName>
        <fullName evidence="3">Oxidoreductase</fullName>
    </submittedName>
</protein>
<accession>A0A096BQY3</accession>
<name>A0A096BQY3_9BACT</name>
<dbReference type="InterPro" id="IPR036291">
    <property type="entry name" value="NAD(P)-bd_dom_sf"/>
</dbReference>
<gene>
    <name evidence="3" type="ORF">HMPREF0647_03865</name>
</gene>
<organism evidence="3 4">
    <name type="scientific">Prevotella bivia DNF00320</name>
    <dbReference type="NCBI Taxonomy" id="1401068"/>
    <lineage>
        <taxon>Bacteria</taxon>
        <taxon>Pseudomonadati</taxon>
        <taxon>Bacteroidota</taxon>
        <taxon>Bacteroidia</taxon>
        <taxon>Bacteroidales</taxon>
        <taxon>Prevotellaceae</taxon>
        <taxon>Prevotella</taxon>
    </lineage>
</organism>
<comment type="caution">
    <text evidence="3">The sequence shown here is derived from an EMBL/GenBank/DDBJ whole genome shotgun (WGS) entry which is preliminary data.</text>
</comment>
<evidence type="ECO:0000313" key="4">
    <source>
        <dbReference type="Proteomes" id="UP000029525"/>
    </source>
</evidence>
<dbReference type="Proteomes" id="UP000029525">
    <property type="component" value="Unassembled WGS sequence"/>
</dbReference>
<comment type="similarity">
    <text evidence="1">Belongs to the short-chain dehydrogenases/reductases (SDR) family.</text>
</comment>
<dbReference type="PRINTS" id="PR00081">
    <property type="entry name" value="GDHRDH"/>
</dbReference>
<dbReference type="RefSeq" id="WP_036866479.1">
    <property type="nucleotide sequence ID" value="NZ_JRNQ01000019.1"/>
</dbReference>
<keyword evidence="2" id="KW-0560">Oxidoreductase</keyword>
<evidence type="ECO:0000256" key="2">
    <source>
        <dbReference type="ARBA" id="ARBA00023002"/>
    </source>
</evidence>
<dbReference type="PANTHER" id="PTHR44196">
    <property type="entry name" value="DEHYDROGENASE/REDUCTASE SDR FAMILY MEMBER 7B"/>
    <property type="match status" value="1"/>
</dbReference>
<reference evidence="3 4" key="1">
    <citation type="submission" date="2014-07" db="EMBL/GenBank/DDBJ databases">
        <authorList>
            <person name="McCorrison J."/>
            <person name="Sanka R."/>
            <person name="Torralba M."/>
            <person name="Gillis M."/>
            <person name="Haft D.H."/>
            <person name="Methe B."/>
            <person name="Sutton G."/>
            <person name="Nelson K.E."/>
        </authorList>
    </citation>
    <scope>NUCLEOTIDE SEQUENCE [LARGE SCALE GENOMIC DNA]</scope>
    <source>
        <strain evidence="3 4">DNF00320</strain>
    </source>
</reference>